<dbReference type="Pfam" id="PF01676">
    <property type="entry name" value="Metalloenzyme"/>
    <property type="match status" value="1"/>
</dbReference>
<evidence type="ECO:0000313" key="16">
    <source>
        <dbReference type="EMBL" id="AJC87267.1"/>
    </source>
</evidence>
<dbReference type="GO" id="GO:0006007">
    <property type="term" value="P:glucose catabolic process"/>
    <property type="evidence" value="ECO:0007669"/>
    <property type="project" value="InterPro"/>
</dbReference>
<feature type="binding site" evidence="9 13">
    <location>
        <position position="427"/>
    </location>
    <ligand>
        <name>Mn(2+)</name>
        <dbReference type="ChEBI" id="CHEBI:29035"/>
        <label>2</label>
    </ligand>
</feature>
<evidence type="ECO:0000256" key="7">
    <source>
        <dbReference type="ARBA" id="ARBA00023211"/>
    </source>
</evidence>
<evidence type="ECO:0000256" key="3">
    <source>
        <dbReference type="ARBA" id="ARBA00004798"/>
    </source>
</evidence>
<feature type="binding site" evidence="9 13">
    <location>
        <position position="61"/>
    </location>
    <ligand>
        <name>Mn(2+)</name>
        <dbReference type="ChEBI" id="CHEBI:29035"/>
        <label>2</label>
    </ligand>
</feature>
<dbReference type="UniPathway" id="UPA00109">
    <property type="reaction ID" value="UER00186"/>
</dbReference>
<evidence type="ECO:0000256" key="2">
    <source>
        <dbReference type="ARBA" id="ARBA00002315"/>
    </source>
</evidence>
<dbReference type="AlphaFoldDB" id="A0A0A8H021"/>
<feature type="binding site" evidence="9 12">
    <location>
        <position position="184"/>
    </location>
    <ligand>
        <name>substrate</name>
    </ligand>
</feature>
<gene>
    <name evidence="16" type="primary">pgm</name>
    <name evidence="9" type="synonym">gpmI</name>
    <name evidence="16" type="ORF">CINS_0265</name>
</gene>
<dbReference type="STRING" id="1031564.CINS_0265"/>
<name>A0A0A8H021_9BACT</name>
<proteinExistence type="inferred from homology"/>
<keyword evidence="6 9" id="KW-0324">Glycolysis</keyword>
<feature type="active site" description="Phosphoserine intermediate" evidence="9 11">
    <location>
        <position position="61"/>
    </location>
</feature>
<comment type="function">
    <text evidence="2 9">Catalyzes the interconversion of 2-phosphoglycerate and 3-phosphoglycerate.</text>
</comment>
<dbReference type="KEGG" id="cis:CINS_0265"/>
<feature type="binding site" evidence="9 13">
    <location>
        <position position="428"/>
    </location>
    <ligand>
        <name>Mn(2+)</name>
        <dbReference type="ChEBI" id="CHEBI:29035"/>
        <label>2</label>
    </ligand>
</feature>
<feature type="binding site" evidence="9 12">
    <location>
        <begin position="147"/>
        <end position="148"/>
    </location>
    <ligand>
        <name>substrate</name>
    </ligand>
</feature>
<evidence type="ECO:0000256" key="12">
    <source>
        <dbReference type="PIRSR" id="PIRSR001492-2"/>
    </source>
</evidence>
<feature type="binding site" evidence="9 12">
    <location>
        <begin position="248"/>
        <end position="251"/>
    </location>
    <ligand>
        <name>substrate</name>
    </ligand>
</feature>
<evidence type="ECO:0000256" key="6">
    <source>
        <dbReference type="ARBA" id="ARBA00023152"/>
    </source>
</evidence>
<sequence length="492" mass="55657">MSQKCVLIITDGIGYNDNQEFNAFFHAKKPTYDELFKNTPNVLIKTSGLAVGLPEGQMGNSEVGHMCIGSGRVIYQNLVKINQAIDDNTIRENNALQNLLNKSERIHVIGLYSDGGVHSMHTHFDALLKICKQENKEVFAHAISDGRDCSPKSGLDFIRRLYDFCKDENICLASLSGRFYAMDRDKRYERIKTYYDALLAKAQISDDFLQFIQENYDKNITDEFLTPVINPTFDGIRPDDGIIFINFRNDRMRQLVQALTQEDFNEFGRECIFRNAITMSLYDENFNLPVMFEKEELKNTLAATIAKANLTQLHTAETEKYAHVTFFFNGGKEEVEINETRVLIPSPKVKTYDQQPQMSIEEVSDEVVKGINSGIDFIVVNFANGDMVGHTGNFEAAIKAVESVDMCLGKVIKVARENNYAFIITSDHGNCEEMRDKNKNMLTNHTTFDVFAFVEASGVNKLKNNKGLSNIAASVLKILDLPIPKEMDEALF</sequence>
<evidence type="ECO:0000256" key="8">
    <source>
        <dbReference type="ARBA" id="ARBA00023235"/>
    </source>
</evidence>
<dbReference type="FunFam" id="3.40.1450.10:FF:000002">
    <property type="entry name" value="2,3-bisphosphoglycerate-independent phosphoglycerate mutase"/>
    <property type="match status" value="1"/>
</dbReference>
<comment type="pathway">
    <text evidence="3 9">Carbohydrate degradation; glycolysis; pyruvate from D-glyceraldehyde 3-phosphate: step 3/5.</text>
</comment>
<dbReference type="InterPro" id="IPR006124">
    <property type="entry name" value="Metalloenzyme"/>
</dbReference>
<dbReference type="GO" id="GO:0030145">
    <property type="term" value="F:manganese ion binding"/>
    <property type="evidence" value="ECO:0007669"/>
    <property type="project" value="UniProtKB-UniRule"/>
</dbReference>
<comment type="catalytic activity">
    <reaction evidence="1 9">
        <text>(2R)-2-phosphoglycerate = (2R)-3-phosphoglycerate</text>
        <dbReference type="Rhea" id="RHEA:15901"/>
        <dbReference type="ChEBI" id="CHEBI:58272"/>
        <dbReference type="ChEBI" id="CHEBI:58289"/>
        <dbReference type="EC" id="5.4.2.12"/>
    </reaction>
</comment>
<evidence type="ECO:0000259" key="14">
    <source>
        <dbReference type="Pfam" id="PF01676"/>
    </source>
</evidence>
<dbReference type="PANTHER" id="PTHR31637">
    <property type="entry name" value="2,3-BISPHOSPHOGLYCERATE-INDEPENDENT PHOSPHOGLYCERATE MUTASE"/>
    <property type="match status" value="1"/>
</dbReference>
<evidence type="ECO:0000256" key="11">
    <source>
        <dbReference type="PIRSR" id="PIRSR001492-1"/>
    </source>
</evidence>
<feature type="domain" description="Metalloenzyme" evidence="14">
    <location>
        <begin position="3"/>
        <end position="481"/>
    </location>
</feature>
<dbReference type="SUPFAM" id="SSF53649">
    <property type="entry name" value="Alkaline phosphatase-like"/>
    <property type="match status" value="1"/>
</dbReference>
<dbReference type="GO" id="GO:0005829">
    <property type="term" value="C:cytosol"/>
    <property type="evidence" value="ECO:0007669"/>
    <property type="project" value="TreeGrafter"/>
</dbReference>
<dbReference type="CDD" id="cd16010">
    <property type="entry name" value="iPGM"/>
    <property type="match status" value="1"/>
</dbReference>
<feature type="binding site" evidence="9 13">
    <location>
        <position position="386"/>
    </location>
    <ligand>
        <name>Mn(2+)</name>
        <dbReference type="ChEBI" id="CHEBI:29035"/>
        <label>1</label>
    </ligand>
</feature>
<dbReference type="Gene3D" id="3.40.1450.10">
    <property type="entry name" value="BPG-independent phosphoglycerate mutase, domain B"/>
    <property type="match status" value="1"/>
</dbReference>
<dbReference type="NCBIfam" id="TIGR01307">
    <property type="entry name" value="pgm_bpd_ind"/>
    <property type="match status" value="1"/>
</dbReference>
<evidence type="ECO:0000313" key="17">
    <source>
        <dbReference type="Proteomes" id="UP000031163"/>
    </source>
</evidence>
<evidence type="ECO:0000256" key="13">
    <source>
        <dbReference type="PIRSR" id="PIRSR001492-3"/>
    </source>
</evidence>
<comment type="similarity">
    <text evidence="4 9">Belongs to the BPG-independent phosphoglycerate mutase family.</text>
</comment>
<dbReference type="Gene3D" id="3.40.720.10">
    <property type="entry name" value="Alkaline Phosphatase, subunit A"/>
    <property type="match status" value="1"/>
</dbReference>
<dbReference type="PIRSF" id="PIRSF001492">
    <property type="entry name" value="IPGAM"/>
    <property type="match status" value="1"/>
</dbReference>
<dbReference type="InterPro" id="IPR017850">
    <property type="entry name" value="Alkaline_phosphatase_core_sf"/>
</dbReference>
<comment type="cofactor">
    <cofactor evidence="9">
        <name>Mn(2+)</name>
        <dbReference type="ChEBI" id="CHEBI:29035"/>
    </cofactor>
    <text evidence="9">Binds 2 manganese ions per subunit.</text>
</comment>
<dbReference type="InterPro" id="IPR011258">
    <property type="entry name" value="BPG-indep_PGM_N"/>
</dbReference>
<feature type="binding site" evidence="9 13">
    <location>
        <position position="11"/>
    </location>
    <ligand>
        <name>Mn(2+)</name>
        <dbReference type="ChEBI" id="CHEBI:29035"/>
        <label>2</label>
    </ligand>
</feature>
<feature type="binding site" evidence="9 12">
    <location>
        <position position="118"/>
    </location>
    <ligand>
        <name>substrate</name>
    </ligand>
</feature>
<dbReference type="GeneID" id="74431084"/>
<protein>
    <recommendedName>
        <fullName evidence="9 10">2,3-bisphosphoglycerate-independent phosphoglycerate mutase</fullName>
        <shortName evidence="9">BPG-independent PGAM</shortName>
        <shortName evidence="9">Phosphoglyceromutase</shortName>
        <shortName evidence="9">iPGM</shortName>
        <ecNumber evidence="9 10">5.4.2.12</ecNumber>
    </recommendedName>
</protein>
<dbReference type="PANTHER" id="PTHR31637:SF0">
    <property type="entry name" value="2,3-BISPHOSPHOGLYCERATE-INDEPENDENT PHOSPHOGLYCERATE MUTASE"/>
    <property type="match status" value="1"/>
</dbReference>
<dbReference type="Proteomes" id="UP000031163">
    <property type="component" value="Chromosome"/>
</dbReference>
<keyword evidence="8 9" id="KW-0413">Isomerase</keyword>
<evidence type="ECO:0000256" key="5">
    <source>
        <dbReference type="ARBA" id="ARBA00022723"/>
    </source>
</evidence>
<accession>A0A0A8H021</accession>
<keyword evidence="5 9" id="KW-0479">Metal-binding</keyword>
<evidence type="ECO:0000259" key="15">
    <source>
        <dbReference type="Pfam" id="PF06415"/>
    </source>
</evidence>
<feature type="binding site" evidence="9 12">
    <location>
        <position position="178"/>
    </location>
    <ligand>
        <name>substrate</name>
    </ligand>
</feature>
<dbReference type="SUPFAM" id="SSF64158">
    <property type="entry name" value="2,3-Bisphosphoglycerate-independent phosphoglycerate mutase, substrate-binding domain"/>
    <property type="match status" value="1"/>
</dbReference>
<evidence type="ECO:0000256" key="9">
    <source>
        <dbReference type="HAMAP-Rule" id="MF_01038"/>
    </source>
</evidence>
<evidence type="ECO:0000256" key="10">
    <source>
        <dbReference type="NCBIfam" id="TIGR01307"/>
    </source>
</evidence>
<dbReference type="EMBL" id="CP007770">
    <property type="protein sequence ID" value="AJC87267.1"/>
    <property type="molecule type" value="Genomic_DNA"/>
</dbReference>
<dbReference type="GO" id="GO:0004619">
    <property type="term" value="F:phosphoglycerate mutase activity"/>
    <property type="evidence" value="ECO:0007669"/>
    <property type="project" value="UniProtKB-UniRule"/>
</dbReference>
<evidence type="ECO:0000256" key="4">
    <source>
        <dbReference type="ARBA" id="ARBA00008819"/>
    </source>
</evidence>
<feature type="domain" description="BPG-independent PGAM N-terminal" evidence="15">
    <location>
        <begin position="81"/>
        <end position="284"/>
    </location>
</feature>
<evidence type="ECO:0000256" key="1">
    <source>
        <dbReference type="ARBA" id="ARBA00000370"/>
    </source>
</evidence>
<dbReference type="HAMAP" id="MF_01038">
    <property type="entry name" value="GpmI"/>
    <property type="match status" value="1"/>
</dbReference>
<keyword evidence="7 9" id="KW-0464">Manganese</keyword>
<organism evidence="16 17">
    <name type="scientific">Campylobacter insulaenigrae NCTC 12927</name>
    <dbReference type="NCBI Taxonomy" id="1031564"/>
    <lineage>
        <taxon>Bacteria</taxon>
        <taxon>Pseudomonadati</taxon>
        <taxon>Campylobacterota</taxon>
        <taxon>Epsilonproteobacteria</taxon>
        <taxon>Campylobacterales</taxon>
        <taxon>Campylobacteraceae</taxon>
        <taxon>Campylobacter</taxon>
    </lineage>
</organism>
<dbReference type="InterPro" id="IPR036646">
    <property type="entry name" value="PGAM_B_sf"/>
</dbReference>
<comment type="subunit">
    <text evidence="9">Monomer.</text>
</comment>
<dbReference type="HOGENOM" id="CLU_026099_2_0_7"/>
<dbReference type="GO" id="GO:0006096">
    <property type="term" value="P:glycolytic process"/>
    <property type="evidence" value="ECO:0007669"/>
    <property type="project" value="UniProtKB-UniRule"/>
</dbReference>
<feature type="binding site" evidence="9 13">
    <location>
        <position position="390"/>
    </location>
    <ligand>
        <name>Mn(2+)</name>
        <dbReference type="ChEBI" id="CHEBI:29035"/>
        <label>1</label>
    </ligand>
</feature>
<dbReference type="Pfam" id="PF06415">
    <property type="entry name" value="iPGM_N"/>
    <property type="match status" value="1"/>
</dbReference>
<feature type="binding site" evidence="9 13">
    <location>
        <position position="445"/>
    </location>
    <ligand>
        <name>Mn(2+)</name>
        <dbReference type="ChEBI" id="CHEBI:29035"/>
        <label>1</label>
    </ligand>
</feature>
<dbReference type="InterPro" id="IPR005995">
    <property type="entry name" value="Pgm_bpd_ind"/>
</dbReference>
<dbReference type="EC" id="5.4.2.12" evidence="9 10"/>
<reference evidence="16 17" key="1">
    <citation type="journal article" date="2014" name="Genome Biol. Evol.">
        <title>Comparative Genomics of the Campylobacter lari Group.</title>
        <authorList>
            <person name="Miller W.G."/>
            <person name="Yee E."/>
            <person name="Chapman M.H."/>
            <person name="Smith T.P."/>
            <person name="Bono J.L."/>
            <person name="Huynh S."/>
            <person name="Parker C.T."/>
            <person name="Vandamme P."/>
            <person name="Luong K."/>
            <person name="Korlach J."/>
        </authorList>
    </citation>
    <scope>NUCLEOTIDE SEQUENCE [LARGE SCALE GENOMIC DNA]</scope>
    <source>
        <strain evidence="16 17">NCTC 12927</strain>
    </source>
</reference>
<feature type="binding site" evidence="9 12">
    <location>
        <position position="320"/>
    </location>
    <ligand>
        <name>substrate</name>
    </ligand>
</feature>
<dbReference type="RefSeq" id="WP_039649186.1">
    <property type="nucleotide sequence ID" value="NZ_CP007770.1"/>
</dbReference>